<gene>
    <name evidence="6" type="ORF">TH68_10275</name>
</gene>
<evidence type="ECO:0000313" key="6">
    <source>
        <dbReference type="EMBL" id="KKZ10688.1"/>
    </source>
</evidence>
<comment type="caution">
    <text evidence="6">The sequence shown here is derived from an EMBL/GenBank/DDBJ whole genome shotgun (WGS) entry which is preliminary data.</text>
</comment>
<keyword evidence="4" id="KW-0472">Membrane</keyword>
<dbReference type="InterPro" id="IPR016983">
    <property type="entry name" value="UCP031804"/>
</dbReference>
<feature type="domain" description="DUF1232" evidence="5">
    <location>
        <begin position="40"/>
        <end position="73"/>
    </location>
</feature>
<keyword evidence="2" id="KW-0812">Transmembrane</keyword>
<dbReference type="InterPro" id="IPR010652">
    <property type="entry name" value="DUF1232"/>
</dbReference>
<comment type="subcellular location">
    <subcellularLocation>
        <location evidence="1">Endomembrane system</location>
        <topology evidence="1">Multi-pass membrane protein</topology>
    </subcellularLocation>
</comment>
<organism evidence="6 7">
    <name type="scientific">Candidatus Synechococcus spongiarum 142</name>
    <dbReference type="NCBI Taxonomy" id="1608213"/>
    <lineage>
        <taxon>Bacteria</taxon>
        <taxon>Bacillati</taxon>
        <taxon>Cyanobacteriota</taxon>
        <taxon>Cyanophyceae</taxon>
        <taxon>Synechococcales</taxon>
        <taxon>Synechococcaceae</taxon>
        <taxon>Synechococcus</taxon>
    </lineage>
</organism>
<dbReference type="GO" id="GO:0012505">
    <property type="term" value="C:endomembrane system"/>
    <property type="evidence" value="ECO:0007669"/>
    <property type="project" value="UniProtKB-SubCell"/>
</dbReference>
<reference evidence="6 7" key="1">
    <citation type="submission" date="2015-01" db="EMBL/GenBank/DDBJ databases">
        <title>Lifestyle Evolution in Cyanobacterial Symbionts of Sponges.</title>
        <authorList>
            <person name="Burgsdorf I."/>
            <person name="Slaby B.M."/>
            <person name="Handley K.M."/>
            <person name="Haber M."/>
            <person name="Blom J."/>
            <person name="Marshall C.W."/>
            <person name="Gilbert J.A."/>
            <person name="Hentschel U."/>
            <person name="Steindler L."/>
        </authorList>
    </citation>
    <scope>NUCLEOTIDE SEQUENCE [LARGE SCALE GENOMIC DNA]</scope>
    <source>
        <strain evidence="6">142</strain>
    </source>
</reference>
<dbReference type="PIRSF" id="PIRSF031804">
    <property type="entry name" value="UCP031804"/>
    <property type="match status" value="1"/>
</dbReference>
<evidence type="ECO:0000256" key="3">
    <source>
        <dbReference type="ARBA" id="ARBA00022989"/>
    </source>
</evidence>
<dbReference type="Pfam" id="PF06803">
    <property type="entry name" value="DUF1232"/>
    <property type="match status" value="1"/>
</dbReference>
<keyword evidence="3" id="KW-1133">Transmembrane helix</keyword>
<sequence>MKSIGKNCILVAKKIARELIEKALTLYHILLDNNTPQADRVLILGGLFYFVSPVDAIPDFLPAGYTDDLAVLTAVIVAVAGSIKPEHRTRAKAQVDEIFGSKTTGRM</sequence>
<evidence type="ECO:0000259" key="5">
    <source>
        <dbReference type="Pfam" id="PF06803"/>
    </source>
</evidence>
<evidence type="ECO:0000256" key="2">
    <source>
        <dbReference type="ARBA" id="ARBA00022692"/>
    </source>
</evidence>
<evidence type="ECO:0000313" key="7">
    <source>
        <dbReference type="Proteomes" id="UP000035054"/>
    </source>
</evidence>
<evidence type="ECO:0000256" key="4">
    <source>
        <dbReference type="ARBA" id="ARBA00023136"/>
    </source>
</evidence>
<dbReference type="AlphaFoldDB" id="A0A6N3X414"/>
<dbReference type="Proteomes" id="UP000035054">
    <property type="component" value="Unassembled WGS sequence"/>
</dbReference>
<dbReference type="EMBL" id="JXUO01000310">
    <property type="protein sequence ID" value="KKZ10688.1"/>
    <property type="molecule type" value="Genomic_DNA"/>
</dbReference>
<evidence type="ECO:0000256" key="1">
    <source>
        <dbReference type="ARBA" id="ARBA00004127"/>
    </source>
</evidence>
<name>A0A6N3X414_9SYNE</name>
<proteinExistence type="predicted"/>
<accession>A0A6N3X414</accession>
<protein>
    <recommendedName>
        <fullName evidence="5">DUF1232 domain-containing protein</fullName>
    </recommendedName>
</protein>